<evidence type="ECO:0000313" key="5">
    <source>
        <dbReference type="Proteomes" id="UP000683360"/>
    </source>
</evidence>
<dbReference type="EMBL" id="CAJPWZ010001922">
    <property type="protein sequence ID" value="CAG2226669.1"/>
    <property type="molecule type" value="Genomic_DNA"/>
</dbReference>
<comment type="caution">
    <text evidence="4">The sequence shown here is derived from an EMBL/GenBank/DDBJ whole genome shotgun (WGS) entry which is preliminary data.</text>
</comment>
<dbReference type="GO" id="GO:0005102">
    <property type="term" value="F:signaling receptor binding"/>
    <property type="evidence" value="ECO:0007669"/>
    <property type="project" value="TreeGrafter"/>
</dbReference>
<evidence type="ECO:0000256" key="2">
    <source>
        <dbReference type="ARBA" id="ARBA00023157"/>
    </source>
</evidence>
<dbReference type="InterPro" id="IPR058727">
    <property type="entry name" value="Helical_Vwde"/>
</dbReference>
<dbReference type="OrthoDB" id="10001041at2759"/>
<organism evidence="4 5">
    <name type="scientific">Mytilus edulis</name>
    <name type="common">Blue mussel</name>
    <dbReference type="NCBI Taxonomy" id="6550"/>
    <lineage>
        <taxon>Eukaryota</taxon>
        <taxon>Metazoa</taxon>
        <taxon>Spiralia</taxon>
        <taxon>Lophotrochozoa</taxon>
        <taxon>Mollusca</taxon>
        <taxon>Bivalvia</taxon>
        <taxon>Autobranchia</taxon>
        <taxon>Pteriomorphia</taxon>
        <taxon>Mytilida</taxon>
        <taxon>Mytiloidea</taxon>
        <taxon>Mytilidae</taxon>
        <taxon>Mytilinae</taxon>
        <taxon>Mytilus</taxon>
    </lineage>
</organism>
<dbReference type="InterPro" id="IPR001846">
    <property type="entry name" value="VWF_type-D"/>
</dbReference>
<gene>
    <name evidence="4" type="ORF">MEDL_39718</name>
</gene>
<dbReference type="Proteomes" id="UP000683360">
    <property type="component" value="Unassembled WGS sequence"/>
</dbReference>
<dbReference type="Gene3D" id="2.60.120.260">
    <property type="entry name" value="Galactose-binding domain-like"/>
    <property type="match status" value="1"/>
</dbReference>
<dbReference type="PANTHER" id="PTHR14949">
    <property type="entry name" value="EGF-LIKE-DOMAIN, MULTIPLE 7, 8"/>
    <property type="match status" value="1"/>
</dbReference>
<dbReference type="PROSITE" id="PS51233">
    <property type="entry name" value="VWFD"/>
    <property type="match status" value="1"/>
</dbReference>
<keyword evidence="1" id="KW-0732">Signal</keyword>
<name>A0A8S3T586_MYTED</name>
<dbReference type="InterPro" id="IPR050969">
    <property type="entry name" value="Dev_Signal_Modulators"/>
</dbReference>
<evidence type="ECO:0000259" key="3">
    <source>
        <dbReference type="PROSITE" id="PS51233"/>
    </source>
</evidence>
<dbReference type="Pfam" id="PF00094">
    <property type="entry name" value="VWD"/>
    <property type="match status" value="1"/>
</dbReference>
<evidence type="ECO:0000313" key="4">
    <source>
        <dbReference type="EMBL" id="CAG2226669.1"/>
    </source>
</evidence>
<keyword evidence="2" id="KW-1015">Disulfide bond</keyword>
<feature type="domain" description="VWFD" evidence="3">
    <location>
        <begin position="389"/>
        <end position="575"/>
    </location>
</feature>
<keyword evidence="5" id="KW-1185">Reference proteome</keyword>
<reference evidence="4" key="1">
    <citation type="submission" date="2021-03" db="EMBL/GenBank/DDBJ databases">
        <authorList>
            <person name="Bekaert M."/>
        </authorList>
    </citation>
    <scope>NUCLEOTIDE SEQUENCE</scope>
</reference>
<dbReference type="GO" id="GO:0009986">
    <property type="term" value="C:cell surface"/>
    <property type="evidence" value="ECO:0007669"/>
    <property type="project" value="TreeGrafter"/>
</dbReference>
<dbReference type="Pfam" id="PF26129">
    <property type="entry name" value="Vwde"/>
    <property type="match status" value="1"/>
</dbReference>
<dbReference type="InterPro" id="IPR057774">
    <property type="entry name" value="D8C_UMOD/GP2/OIT3-like"/>
</dbReference>
<dbReference type="PANTHER" id="PTHR14949:SF56">
    <property type="entry name" value="EGF-LIKE-DOMAIN, MULTIPLE 7"/>
    <property type="match status" value="1"/>
</dbReference>
<evidence type="ECO:0000256" key="1">
    <source>
        <dbReference type="ARBA" id="ARBA00022729"/>
    </source>
</evidence>
<sequence length="977" mass="110287">MIIGPCNQYSIIQDQEKRSTGYTTDQSTDDIISDDMINNTWYRVISRNGDEIATHPPGVFHCGTLNPIWLNGSLPDGNEENVTREACLQTVDGICEEKIAIEIANCSEGFHVYRLQNTTANSAYCFASFPNETAHPEVEVILVEGPVYNVPNYEPTPSLSSAFQCSFEVEQQDSFVYDIYWYINGNSVTVFKDIPNNDLRGTILKDKDWKGKYQMNMDVTCSVRIRYSAGSLPGPFYKSPVYKAGFYPEKYVYTVIEGEHVNIAFTSTVPIGCIASHPEIRSNCYQNFYIYQPQYDNEEPVRCKNNIVNRDVVFRTKFCGIKVGNLDWKEKKHLQVYGFSDGLYNHQDRSTFIRFSSTSVSDVNHIWQNIKITDIKLSVIDKDSALTSRLCQSYNDPHITTFDGRAYHYMDIGEHVIYRNDRGPYWVHALFTNCGFGWAGSACHCGIAIRSRQSLFVLRTCKKISRKEKYLLDQPITEIRTCVDSDMSVVSSGDSYTVTLPIGTEIKFTVSTYSRFITMVSVKPSIYDINEARGLCGVPSATKDPSDDFHHREQGPITDDQKFAHSWKIHPSTNPKEQLFIPNPHFLSEEPNIEIEIENDNSNANVTTGTYCICEKQAGKVGEEFYTAQCSLSDSTQYCPSDEQLLPGNEKPNNPVVTVCTSSKQRRSLSHRSRRSVTDTDDVVLDNDSLDYDDDVNDNITELTFRNGWTEEDANLTCTKRIKKSLPSELPDIPGLSDYDYIQSCIMDIKFTAGTDFVQDTVGAAQTKTIMELSRNETLSLTDLETDDGSQTILDYVTSLLCPNNCTENGNCTSGVCSCNDGYIGDHDCSEEMSKPPLNISLPANGLCGTRTRACKRTNIYGTFKSKTIWCRRRHFRILDGLHEYTSDYETIKADYRNLFMISVNLESPRRKRSTDDAVMADGFELSLSNDGKQFGNSVNIFIFDEQCFKCDTKSKKCYLLDSCPVTTTDPPEAVTG</sequence>
<dbReference type="AlphaFoldDB" id="A0A8S3T586"/>
<dbReference type="GO" id="GO:0005576">
    <property type="term" value="C:extracellular region"/>
    <property type="evidence" value="ECO:0007669"/>
    <property type="project" value="TreeGrafter"/>
</dbReference>
<dbReference type="Pfam" id="PF23283">
    <property type="entry name" value="D8C_UMOD"/>
    <property type="match status" value="1"/>
</dbReference>
<accession>A0A8S3T586</accession>
<proteinExistence type="predicted"/>
<protein>
    <recommendedName>
        <fullName evidence="3">VWFD domain-containing protein</fullName>
    </recommendedName>
</protein>